<dbReference type="Proteomes" id="UP000072421">
    <property type="component" value="Chromosome"/>
</dbReference>
<keyword evidence="3 7" id="KW-0732">Signal</keyword>
<dbReference type="GO" id="GO:0009636">
    <property type="term" value="P:response to toxic substance"/>
    <property type="evidence" value="ECO:0007669"/>
    <property type="project" value="InterPro"/>
</dbReference>
<dbReference type="InterPro" id="IPR012556">
    <property type="entry name" value="Entericidin"/>
</dbReference>
<dbReference type="PROSITE" id="PS51257">
    <property type="entry name" value="PROKAR_LIPOPROTEIN"/>
    <property type="match status" value="1"/>
</dbReference>
<evidence type="ECO:0000256" key="6">
    <source>
        <dbReference type="ARBA" id="ARBA00023288"/>
    </source>
</evidence>
<accession>A0A127P6S6</accession>
<reference evidence="8 9" key="1">
    <citation type="submission" date="2015-11" db="EMBL/GenBank/DDBJ databases">
        <title>Exploring the genomic traits of fungus-feeding bacterial genus Collimonas.</title>
        <authorList>
            <person name="Song C."/>
            <person name="Schmidt R."/>
            <person name="de Jager V."/>
            <person name="Krzyzanowska D."/>
            <person name="Jongedijk E."/>
            <person name="Cankar K."/>
            <person name="Beekwilder J."/>
            <person name="van Veen A."/>
            <person name="de Boer W."/>
            <person name="van Veen J.A."/>
            <person name="Garbeva P."/>
        </authorList>
    </citation>
    <scope>NUCLEOTIDE SEQUENCE [LARGE SCALE GENOMIC DNA]</scope>
    <source>
        <strain evidence="8 9">Ter6</strain>
    </source>
</reference>
<feature type="chain" id="PRO_5007276660" evidence="7">
    <location>
        <begin position="20"/>
        <end position="49"/>
    </location>
</feature>
<sequence>MLKKMMVVAAMFGMLGALSACNTVAGMGKDVQTGGEKVQDAAQDVQKKM</sequence>
<feature type="signal peptide" evidence="7">
    <location>
        <begin position="1"/>
        <end position="19"/>
    </location>
</feature>
<protein>
    <submittedName>
        <fullName evidence="8">Entericidin EcnA/B family protein</fullName>
    </submittedName>
</protein>
<dbReference type="AlphaFoldDB" id="A0A127P6S6"/>
<keyword evidence="5" id="KW-0564">Palmitate</keyword>
<dbReference type="EMBL" id="CP013232">
    <property type="protein sequence ID" value="AMO93502.1"/>
    <property type="molecule type" value="Genomic_DNA"/>
</dbReference>
<dbReference type="PATRIC" id="fig|158899.10.peg.795"/>
<comment type="similarity">
    <text evidence="1">Belongs to the EcnA/EcnB lipoprotein family.</text>
</comment>
<dbReference type="GO" id="GO:0016020">
    <property type="term" value="C:membrane"/>
    <property type="evidence" value="ECO:0007669"/>
    <property type="project" value="InterPro"/>
</dbReference>
<gene>
    <name evidence="8" type="ORF">CFter6_0777</name>
</gene>
<dbReference type="OrthoDB" id="9181810at2"/>
<proteinExistence type="inferred from homology"/>
<dbReference type="Pfam" id="PF08085">
    <property type="entry name" value="Entericidin"/>
    <property type="match status" value="1"/>
</dbReference>
<keyword evidence="6" id="KW-0449">Lipoprotein</keyword>
<dbReference type="RefSeq" id="WP_061538771.1">
    <property type="nucleotide sequence ID" value="NZ_CP013232.1"/>
</dbReference>
<evidence type="ECO:0000256" key="5">
    <source>
        <dbReference type="ARBA" id="ARBA00023139"/>
    </source>
</evidence>
<evidence type="ECO:0000256" key="7">
    <source>
        <dbReference type="SAM" id="SignalP"/>
    </source>
</evidence>
<name>A0A127P6S6_9BURK</name>
<evidence type="ECO:0000256" key="3">
    <source>
        <dbReference type="ARBA" id="ARBA00022729"/>
    </source>
</evidence>
<keyword evidence="2" id="KW-1003">Cell membrane</keyword>
<evidence type="ECO:0000256" key="1">
    <source>
        <dbReference type="ARBA" id="ARBA00010296"/>
    </source>
</evidence>
<evidence type="ECO:0000256" key="4">
    <source>
        <dbReference type="ARBA" id="ARBA00023136"/>
    </source>
</evidence>
<evidence type="ECO:0000256" key="2">
    <source>
        <dbReference type="ARBA" id="ARBA00022475"/>
    </source>
</evidence>
<keyword evidence="4" id="KW-0472">Membrane</keyword>
<evidence type="ECO:0000313" key="9">
    <source>
        <dbReference type="Proteomes" id="UP000072421"/>
    </source>
</evidence>
<evidence type="ECO:0000313" key="8">
    <source>
        <dbReference type="EMBL" id="AMO93502.1"/>
    </source>
</evidence>
<organism evidence="8">
    <name type="scientific">Collimonas fungivorans</name>
    <dbReference type="NCBI Taxonomy" id="158899"/>
    <lineage>
        <taxon>Bacteria</taxon>
        <taxon>Pseudomonadati</taxon>
        <taxon>Pseudomonadota</taxon>
        <taxon>Betaproteobacteria</taxon>
        <taxon>Burkholderiales</taxon>
        <taxon>Oxalobacteraceae</taxon>
        <taxon>Collimonas</taxon>
    </lineage>
</organism>